<feature type="transmembrane region" description="Helical" evidence="1">
    <location>
        <begin position="38"/>
        <end position="55"/>
    </location>
</feature>
<keyword evidence="3" id="KW-1185">Reference proteome</keyword>
<protein>
    <submittedName>
        <fullName evidence="2">Uncharacterized protein</fullName>
    </submittedName>
</protein>
<evidence type="ECO:0000256" key="1">
    <source>
        <dbReference type="SAM" id="Phobius"/>
    </source>
</evidence>
<comment type="caution">
    <text evidence="2">The sequence shown here is derived from an EMBL/GenBank/DDBJ whole genome shotgun (WGS) entry which is preliminary data.</text>
</comment>
<keyword evidence="1" id="KW-1133">Transmembrane helix</keyword>
<evidence type="ECO:0000313" key="2">
    <source>
        <dbReference type="EMBL" id="GJD39899.1"/>
    </source>
</evidence>
<dbReference type="EMBL" id="BPQF01000011">
    <property type="protein sequence ID" value="GJD39899.1"/>
    <property type="molecule type" value="Genomic_DNA"/>
</dbReference>
<evidence type="ECO:0000313" key="3">
    <source>
        <dbReference type="Proteomes" id="UP001055307"/>
    </source>
</evidence>
<sequence>MQVKAVRGGKWKILVIAALIVLIPAFIAQKKGQSFALWWFYGAALFIVALPHALIMKPAEGSEEANKQKALELASKGFTPVRESAVDFAADGVIGSTPYRNEPDGGVVAIVNGRTIKFKNREDLETMLRGAVS</sequence>
<dbReference type="AlphaFoldDB" id="A0AAV4Z8P0"/>
<organism evidence="2 3">
    <name type="scientific">Methylobacterium bullatum</name>
    <dbReference type="NCBI Taxonomy" id="570505"/>
    <lineage>
        <taxon>Bacteria</taxon>
        <taxon>Pseudomonadati</taxon>
        <taxon>Pseudomonadota</taxon>
        <taxon>Alphaproteobacteria</taxon>
        <taxon>Hyphomicrobiales</taxon>
        <taxon>Methylobacteriaceae</taxon>
        <taxon>Methylobacterium</taxon>
    </lineage>
</organism>
<reference evidence="2" key="2">
    <citation type="submission" date="2021-08" db="EMBL/GenBank/DDBJ databases">
        <authorList>
            <person name="Tani A."/>
            <person name="Ola A."/>
            <person name="Ogura Y."/>
            <person name="Katsura K."/>
            <person name="Hayashi T."/>
        </authorList>
    </citation>
    <scope>NUCLEOTIDE SEQUENCE</scope>
    <source>
        <strain evidence="2">DSM 21893</strain>
    </source>
</reference>
<dbReference type="Proteomes" id="UP001055307">
    <property type="component" value="Unassembled WGS sequence"/>
</dbReference>
<keyword evidence="1" id="KW-0472">Membrane</keyword>
<proteinExistence type="predicted"/>
<reference evidence="2" key="1">
    <citation type="journal article" date="2016" name="Front. Microbiol.">
        <title>Genome Sequence of the Piezophilic, Mesophilic Sulfate-Reducing Bacterium Desulfovibrio indicus J2T.</title>
        <authorList>
            <person name="Cao J."/>
            <person name="Maignien L."/>
            <person name="Shao Z."/>
            <person name="Alain K."/>
            <person name="Jebbar M."/>
        </authorList>
    </citation>
    <scope>NUCLEOTIDE SEQUENCE</scope>
    <source>
        <strain evidence="2">DSM 21893</strain>
    </source>
</reference>
<dbReference type="RefSeq" id="WP_210245944.1">
    <property type="nucleotide sequence ID" value="NZ_BPQF01000011.1"/>
</dbReference>
<keyword evidence="1" id="KW-0812">Transmembrane</keyword>
<name>A0AAV4Z8P0_9HYPH</name>
<gene>
    <name evidence="2" type="ORF">OICFNHDK_2363</name>
</gene>
<accession>A0AAV4Z8P0</accession>